<dbReference type="InterPro" id="IPR029464">
    <property type="entry name" value="HSDR_N"/>
</dbReference>
<dbReference type="STRING" id="1121442.SAMN02745702_01106"/>
<reference evidence="3 4" key="1">
    <citation type="submission" date="2017-02" db="EMBL/GenBank/DDBJ databases">
        <authorList>
            <person name="Peterson S.W."/>
        </authorList>
    </citation>
    <scope>NUCLEOTIDE SEQUENCE [LARGE SCALE GENOMIC DNA]</scope>
    <source>
        <strain evidence="3 4">DSM 18034</strain>
    </source>
</reference>
<evidence type="ECO:0000259" key="2">
    <source>
        <dbReference type="Pfam" id="PF13588"/>
    </source>
</evidence>
<dbReference type="Pfam" id="PF13588">
    <property type="entry name" value="HSDR_N_2"/>
    <property type="match status" value="1"/>
</dbReference>
<evidence type="ECO:0000256" key="1">
    <source>
        <dbReference type="SAM" id="MobiDB-lite"/>
    </source>
</evidence>
<dbReference type="Proteomes" id="UP000189733">
    <property type="component" value="Unassembled WGS sequence"/>
</dbReference>
<evidence type="ECO:0000313" key="4">
    <source>
        <dbReference type="Proteomes" id="UP000189733"/>
    </source>
</evidence>
<keyword evidence="4" id="KW-1185">Reference proteome</keyword>
<feature type="compositionally biased region" description="Polar residues" evidence="1">
    <location>
        <begin position="195"/>
        <end position="204"/>
    </location>
</feature>
<dbReference type="AlphaFoldDB" id="A0A1T4VWD9"/>
<name>A0A1T4VWD9_9BACT</name>
<organism evidence="3 4">
    <name type="scientific">Desulfobaculum bizertense DSM 18034</name>
    <dbReference type="NCBI Taxonomy" id="1121442"/>
    <lineage>
        <taxon>Bacteria</taxon>
        <taxon>Pseudomonadati</taxon>
        <taxon>Thermodesulfobacteriota</taxon>
        <taxon>Desulfovibrionia</taxon>
        <taxon>Desulfovibrionales</taxon>
        <taxon>Desulfovibrionaceae</taxon>
        <taxon>Desulfobaculum</taxon>
    </lineage>
</organism>
<feature type="domain" description="Type I restriction enzyme R protein N-terminal" evidence="2">
    <location>
        <begin position="25"/>
        <end position="124"/>
    </location>
</feature>
<gene>
    <name evidence="3" type="ORF">SAMN02745702_01106</name>
</gene>
<sequence length="204" mass="22981">MHETSLGRMVQDYITGEELEETSYEEFRQATARMLVEERGYPRESLTPRVPVVFPVKGEEYCRMVDFVVTDEHGSPVLLIFFVAGQPGTYDREVIATARIFTQGAVPLVAVTDSKTAYLYETATGECLARDERALPRYSYVQELAKEHPAQTYSEKRLNAERRILYAYSEFIYGSCCASCTPESEDGLRGGKLGQMSSKENAPD</sequence>
<accession>A0A1T4VWD9</accession>
<dbReference type="EMBL" id="FUYA01000003">
    <property type="protein sequence ID" value="SKA69330.1"/>
    <property type="molecule type" value="Genomic_DNA"/>
</dbReference>
<evidence type="ECO:0000313" key="3">
    <source>
        <dbReference type="EMBL" id="SKA69330.1"/>
    </source>
</evidence>
<protein>
    <submittedName>
        <fullName evidence="3">Type I restriction enzyme R protein N terminus (HSDR_N)</fullName>
    </submittedName>
</protein>
<feature type="region of interest" description="Disordered" evidence="1">
    <location>
        <begin position="183"/>
        <end position="204"/>
    </location>
</feature>
<dbReference type="OrthoDB" id="5430956at2"/>
<dbReference type="RefSeq" id="WP_078684407.1">
    <property type="nucleotide sequence ID" value="NZ_FUYA01000003.1"/>
</dbReference>
<proteinExistence type="predicted"/>